<dbReference type="Gene3D" id="1.10.10.1450">
    <property type="match status" value="1"/>
</dbReference>
<dbReference type="InterPro" id="IPR001969">
    <property type="entry name" value="Aspartic_peptidase_AS"/>
</dbReference>
<keyword evidence="5" id="KW-0378">Hydrolase</keyword>
<keyword evidence="3" id="KW-0540">Nuclease</keyword>
<dbReference type="PROSITE" id="PS50994">
    <property type="entry name" value="INTEGRASE"/>
    <property type="match status" value="1"/>
</dbReference>
<keyword evidence="1" id="KW-0808">Transferase</keyword>
<dbReference type="CDD" id="cd01644">
    <property type="entry name" value="RT_pepA17"/>
    <property type="match status" value="1"/>
</dbReference>
<keyword evidence="9" id="KW-1185">Reference proteome</keyword>
<dbReference type="Pfam" id="PF17921">
    <property type="entry name" value="Integrase_H2C2"/>
    <property type="match status" value="1"/>
</dbReference>
<dbReference type="InterPro" id="IPR008042">
    <property type="entry name" value="Retrotrans_Pao"/>
</dbReference>
<evidence type="ECO:0000256" key="4">
    <source>
        <dbReference type="ARBA" id="ARBA00022759"/>
    </source>
</evidence>
<dbReference type="Gene3D" id="3.10.10.10">
    <property type="entry name" value="HIV Type 1 Reverse Transcriptase, subunit A, domain 1"/>
    <property type="match status" value="1"/>
</dbReference>
<evidence type="ECO:0000313" key="8">
    <source>
        <dbReference type="EMBL" id="UYV82947.1"/>
    </source>
</evidence>
<dbReference type="Gene3D" id="3.30.70.270">
    <property type="match status" value="1"/>
</dbReference>
<dbReference type="PROSITE" id="PS00141">
    <property type="entry name" value="ASP_PROTEASE"/>
    <property type="match status" value="1"/>
</dbReference>
<dbReference type="InterPro" id="IPR012337">
    <property type="entry name" value="RNaseH-like_sf"/>
</dbReference>
<dbReference type="PANTHER" id="PTHR47331">
    <property type="entry name" value="PHD-TYPE DOMAIN-CONTAINING PROTEIN"/>
    <property type="match status" value="1"/>
</dbReference>
<dbReference type="Gene3D" id="1.10.340.70">
    <property type="match status" value="1"/>
</dbReference>
<dbReference type="InterPro" id="IPR001584">
    <property type="entry name" value="Integrase_cat-core"/>
</dbReference>
<dbReference type="InterPro" id="IPR005312">
    <property type="entry name" value="DUF1759"/>
</dbReference>
<keyword evidence="4" id="KW-0255">Endonuclease</keyword>
<evidence type="ECO:0000259" key="7">
    <source>
        <dbReference type="PROSITE" id="PS50994"/>
    </source>
</evidence>
<dbReference type="InterPro" id="IPR043502">
    <property type="entry name" value="DNA/RNA_pol_sf"/>
</dbReference>
<dbReference type="SUPFAM" id="SSF56672">
    <property type="entry name" value="DNA/RNA polymerases"/>
    <property type="match status" value="1"/>
</dbReference>
<evidence type="ECO:0000256" key="2">
    <source>
        <dbReference type="ARBA" id="ARBA00022695"/>
    </source>
</evidence>
<keyword evidence="6" id="KW-0695">RNA-directed DNA polymerase</keyword>
<evidence type="ECO:0000256" key="3">
    <source>
        <dbReference type="ARBA" id="ARBA00022722"/>
    </source>
</evidence>
<evidence type="ECO:0000256" key="5">
    <source>
        <dbReference type="ARBA" id="ARBA00022801"/>
    </source>
</evidence>
<evidence type="ECO:0000256" key="6">
    <source>
        <dbReference type="ARBA" id="ARBA00022918"/>
    </source>
</evidence>
<dbReference type="InterPro" id="IPR040676">
    <property type="entry name" value="DUF5641"/>
</dbReference>
<feature type="domain" description="Integrase catalytic" evidence="7">
    <location>
        <begin position="1728"/>
        <end position="1915"/>
    </location>
</feature>
<proteinExistence type="predicted"/>
<dbReference type="SUPFAM" id="SSF53098">
    <property type="entry name" value="Ribonuclease H-like"/>
    <property type="match status" value="1"/>
</dbReference>
<dbReference type="Proteomes" id="UP001235939">
    <property type="component" value="Chromosome 22"/>
</dbReference>
<dbReference type="Pfam" id="PF18701">
    <property type="entry name" value="DUF5641"/>
    <property type="match status" value="1"/>
</dbReference>
<dbReference type="PANTHER" id="PTHR47331:SF1">
    <property type="entry name" value="GAG-LIKE PROTEIN"/>
    <property type="match status" value="1"/>
</dbReference>
<keyword evidence="2" id="KW-0548">Nucleotidyltransferase</keyword>
<dbReference type="Gene3D" id="3.30.420.10">
    <property type="entry name" value="Ribonuclease H-like superfamily/Ribonuclease H"/>
    <property type="match status" value="3"/>
</dbReference>
<dbReference type="InterPro" id="IPR041426">
    <property type="entry name" value="Mos1_HTH"/>
</dbReference>
<name>A0ABY6LP20_9ARAC</name>
<dbReference type="InterPro" id="IPR043128">
    <property type="entry name" value="Rev_trsase/Diguanyl_cyclase"/>
</dbReference>
<organism evidence="8 9">
    <name type="scientific">Cordylochernes scorpioides</name>
    <dbReference type="NCBI Taxonomy" id="51811"/>
    <lineage>
        <taxon>Eukaryota</taxon>
        <taxon>Metazoa</taxon>
        <taxon>Ecdysozoa</taxon>
        <taxon>Arthropoda</taxon>
        <taxon>Chelicerata</taxon>
        <taxon>Arachnida</taxon>
        <taxon>Pseudoscorpiones</taxon>
        <taxon>Cheliferoidea</taxon>
        <taxon>Chernetidae</taxon>
        <taxon>Cordylochernes</taxon>
    </lineage>
</organism>
<dbReference type="EMBL" id="CP092884">
    <property type="protein sequence ID" value="UYV82947.1"/>
    <property type="molecule type" value="Genomic_DNA"/>
</dbReference>
<reference evidence="8 9" key="1">
    <citation type="submission" date="2022-03" db="EMBL/GenBank/DDBJ databases">
        <title>A chromosomal length assembly of Cordylochernes scorpioides.</title>
        <authorList>
            <person name="Zeh D."/>
            <person name="Zeh J."/>
        </authorList>
    </citation>
    <scope>NUCLEOTIDE SEQUENCE [LARGE SCALE GENOMIC DNA]</scope>
    <source>
        <strain evidence="8">IN4F17</strain>
        <tissue evidence="8">Whole Body</tissue>
    </source>
</reference>
<dbReference type="InterPro" id="IPR041588">
    <property type="entry name" value="Integrase_H2C2"/>
</dbReference>
<dbReference type="InterPro" id="IPR036397">
    <property type="entry name" value="RNaseH_sf"/>
</dbReference>
<evidence type="ECO:0000313" key="9">
    <source>
        <dbReference type="Proteomes" id="UP001235939"/>
    </source>
</evidence>
<dbReference type="Pfam" id="PF03564">
    <property type="entry name" value="DUF1759"/>
    <property type="match status" value="1"/>
</dbReference>
<dbReference type="Pfam" id="PF17906">
    <property type="entry name" value="HTH_48"/>
    <property type="match status" value="1"/>
</dbReference>
<accession>A0ABY6LP20</accession>
<evidence type="ECO:0000256" key="1">
    <source>
        <dbReference type="ARBA" id="ARBA00022679"/>
    </source>
</evidence>
<sequence length="2028" mass="232324">MEQKLKQRICIEFCVKLQISATETFEMLNKAFPNDAPKRTTVFEWDYRFKAGKISIENDLRQGRPKFQRTDENLKKTPAKFIPRFLTNEQKLCRLATCEDMLEMIRTDPEWKDKTITGDETWFYGYDLKPSVNLPSGEVRGSDLKKRPEKWTNGDWILHHDNSRPHTAHLTRFLAKNGTQILPQPPYSPDIAPNDLFLFPKLKAVLKGRHFDTRDDIIEKPPLALKSIPKEAYKNCFDKWEKRWRCKPGLPRSCLDGTKTDHFLCRTFLYKEHQDRIGFELGGKREQHFGAPCEELYNAKRNYSRNLYLCEEATTLRGSYNSARKLQLCEEATTLRGSYNSARKLQLCEEATTLRGSYNSARKLRFKWKAIELHRNQQGQVNPSLVSQPNRHLHSFYILSIKTKENLHTLKLNLDSQVLKLAKYKSLNIADKFKITYNAVKEIDSMLVSINKLLDGIKQDISTSEECSIKLPKFQLPLFSGNFSEWLGFKEIFIKVIDQNRALANSQKLQYLVSALRGDAARLVRAFSISDENYSIAWQTLIHRYDNKRELAFRQIQKFLNLKFIKGDSDKALYEFLDMSNEGVQNLSTLGLERNTLVDLILIYIIQSKQDNSLKKDWELHIDVQGYPSYEELITFLEKYARSLANLRLRETSKTSPKPNKVYSHATSVSRPNLHAACTPCMLCKNPHLLAKCHLFQNKSLQERWRFVKENGLCYNCLRSNHLVYACKLTAVCGVCKLRHHTLLHAFSSESHDSNSLPGAIHAVESSNANRVDSSGRSNVNSSACLNWVIQTHSINHSSSSSQILLSTALIRVNDLYGNSCMARALVDTGSQRTLITDSLRKTLNLPVNYSDASMLADPTFDKPAPIDIIIGADIAPSLYTGQVRFQNERGPTACNSKLGWLLSGKIMAQQSDGSLNHSVLTFCATSIDNQLRKFWELDSIPPCTQPILTKEEMDCEQHFKTNVSRTTTGRYQVRLPFRVTPNFGNSRRVAFKRFLSLENKLLKSEQLYSRYKLFMKHYSSLNHMQIISAVDIPKSPSQVYYMPHHCVLKEESTTTNLRVVFDASACSDDSPSLNKALHIGPKLQTDIFDLLLRFQTFFVALSADIEKMYRQILIHPDDSDYQRVLWCDSPSDAIQEYKLTTITYGTACAPYLAIRTLHQLADDEAMNYPVASEIMKRDFYVDDLLTGADTVEEAQVLIRQIIALLAEGGFPIRKWVSNSPKILDFLPKDQKGINQSFDFKDLPSVKLLGILWDPSLDSFTIRVKPPDIQVNSKRSLLSLIARIYDPLGWMAPLVIIFKIMLQKLWAKGCNWDERLPECIQRQWTGIEGDINQLNKISIPRYIPCRNSFLTLELHGFCDSSEKAYAAVIYVKSCKHDGSIDISLIASKTKVAPIKALSLPRLELCSALLLANLFVAVKESLSLHFDQIFLWSDSTIALNWIKSESKRWKTFVANRVSTIQRKTPPHSWFHVPGSENPADLATRGLTPAQLVDNQLWWQGPHWLQDPSVNSYIDLPPSDELSPETLIEERSTISVYHSIMGPMPELLLKYSSWIRTVDVMAFCLRFISNCKSTNKSLNRFLSASEIHNATVKIIILIQNQDFIQDIGWLRNKGSVSGKSNLRFLNPFLDADGILRVGGRLQHSNLDYNRKHPIILPKRHHCTDLIIEHYHKQSLHSGLQTTLSMISQKYWIISCKAAVKRVLNRCITCFKHRSKTVTQIMGELPLERVVPSRPFQRVGVDLAGPIITKPMLKRSKILFKTYIVLFICFTTKAIHLEVVSDLTAEAFIATLRRFTSRRGLPSDIFSDNASNFKLANRVLLDFYRELDIQNFCAQRGIRWHFIPPSAPHFGGLWEAGIKSVKSHLIKVTKSAILNFEEFYTLLTQIEAILNSRPLLPLDSNFDSYEALTPSHFLIGSPILAILDEVVDDLSHISRWKCIQSMKNSFWKKWSQDYLNLLQARPRWHRTHQDLQSGQLVLMKQDSTPPHHWPLARIIKTYKGPDGHVRVVDLKTPKNVLKRPITKIDPLPFKE</sequence>
<dbReference type="Pfam" id="PF05380">
    <property type="entry name" value="Peptidase_A17"/>
    <property type="match status" value="1"/>
</dbReference>
<protein>
    <recommendedName>
        <fullName evidence="7">Integrase catalytic domain-containing protein</fullName>
    </recommendedName>
</protein>
<gene>
    <name evidence="8" type="ORF">LAZ67_22001474</name>
</gene>